<keyword evidence="3" id="KW-1185">Reference proteome</keyword>
<evidence type="ECO:0000313" key="3">
    <source>
        <dbReference type="Proteomes" id="UP000466024"/>
    </source>
</evidence>
<comment type="caution">
    <text evidence="2">The sequence shown here is derived from an EMBL/GenBank/DDBJ whole genome shotgun (WGS) entry which is preliminary data.</text>
</comment>
<dbReference type="AlphaFoldDB" id="A0A640WGX9"/>
<dbReference type="InterPro" id="IPR005184">
    <property type="entry name" value="DUF306_Meta_HslJ"/>
</dbReference>
<dbReference type="Pfam" id="PF03724">
    <property type="entry name" value="META"/>
    <property type="match status" value="1"/>
</dbReference>
<evidence type="ECO:0000313" key="2">
    <source>
        <dbReference type="EMBL" id="KAA0019627.1"/>
    </source>
</evidence>
<dbReference type="PANTHER" id="PTHR35535:SF1">
    <property type="entry name" value="HEAT SHOCK PROTEIN HSLJ"/>
    <property type="match status" value="1"/>
</dbReference>
<dbReference type="Gene3D" id="2.40.128.270">
    <property type="match status" value="1"/>
</dbReference>
<gene>
    <name evidence="2" type="ORF">F0A16_04630</name>
</gene>
<organism evidence="2 3">
    <name type="scientific">Salinicola corii</name>
    <dbReference type="NCBI Taxonomy" id="2606937"/>
    <lineage>
        <taxon>Bacteria</taxon>
        <taxon>Pseudomonadati</taxon>
        <taxon>Pseudomonadota</taxon>
        <taxon>Gammaproteobacteria</taxon>
        <taxon>Oceanospirillales</taxon>
        <taxon>Halomonadaceae</taxon>
        <taxon>Salinicola</taxon>
    </lineage>
</organism>
<dbReference type="PANTHER" id="PTHR35535">
    <property type="entry name" value="HEAT SHOCK PROTEIN HSLJ"/>
    <property type="match status" value="1"/>
</dbReference>
<protein>
    <submittedName>
        <fullName evidence="2">META domain-containing protein</fullName>
    </submittedName>
</protein>
<evidence type="ECO:0000259" key="1">
    <source>
        <dbReference type="Pfam" id="PF03724"/>
    </source>
</evidence>
<dbReference type="Proteomes" id="UP000466024">
    <property type="component" value="Unassembled WGS sequence"/>
</dbReference>
<dbReference type="InterPro" id="IPR038670">
    <property type="entry name" value="HslJ-like_sf"/>
</dbReference>
<reference evidence="2 3" key="1">
    <citation type="submission" date="2019-08" db="EMBL/GenBank/DDBJ databases">
        <title>Bioinformatics analysis of the strain L3 and L5.</title>
        <authorList>
            <person name="Li X."/>
        </authorList>
    </citation>
    <scope>NUCLEOTIDE SEQUENCE [LARGE SCALE GENOMIC DNA]</scope>
    <source>
        <strain evidence="2 3">L3</strain>
    </source>
</reference>
<feature type="domain" description="DUF306" evidence="1">
    <location>
        <begin position="67"/>
        <end position="176"/>
    </location>
</feature>
<name>A0A640WGX9_9GAMM</name>
<dbReference type="InterPro" id="IPR053147">
    <property type="entry name" value="Hsp_HslJ-like"/>
</dbReference>
<sequence length="182" mass="19239">MGRPGLSPRSPARKIAPFALRFPHEDINVLSRLSLFAAAVVMSVAGCASNPDDDSAATDANAPAASEALVGTYWKLTTLDGEPVPVADNQREAHLVLDAQGRVSGSTGCNRLMGGYRLEGDTLTFIQLASTRMACPGEMATLEQGWLATLSETAHYSIYGQSLVLKNAGDRTLATLKANALY</sequence>
<proteinExistence type="predicted"/>
<dbReference type="EMBL" id="VTPX01000002">
    <property type="protein sequence ID" value="KAA0019627.1"/>
    <property type="molecule type" value="Genomic_DNA"/>
</dbReference>
<accession>A0A640WGX9</accession>